<keyword evidence="2" id="KW-0472">Membrane</keyword>
<sequence>MMELQFKLAAGILCLISLISSLTSGAGVVLQPRDTDVDFSGMPECSSKICIPTLGSSLGCGSGVTLSCFCGKPNPLACAWVVNWDCWNRTEDWFDTQCPGKPLVDLTGIPSCARSCFDKSNVCMEFTSNCVCSQPRPDCSASTTTCNTSEVALYDAWYSKSCEYNLTEAKDSNPSTTKSLSSTASTSASTSTSSPTITTTSNSSSGGLSKGAVVGVAIGAFGGTIALGALLYFLFFGKPKNSEPEYRAAPLGTAEMEDSSHPKIRSELMSNEVHSVPPVEAPGDYK</sequence>
<dbReference type="OrthoDB" id="5405951at2759"/>
<evidence type="ECO:0000313" key="4">
    <source>
        <dbReference type="EMBL" id="PUU77967.1"/>
    </source>
</evidence>
<accession>A0A2T6ZR66</accession>
<keyword evidence="2" id="KW-0812">Transmembrane</keyword>
<feature type="chain" id="PRO_5015638007" description="Extracellular membrane protein CFEM domain-containing protein" evidence="3">
    <location>
        <begin position="26"/>
        <end position="286"/>
    </location>
</feature>
<name>A0A2T6ZR66_TUBBO</name>
<feature type="signal peptide" evidence="3">
    <location>
        <begin position="1"/>
        <end position="25"/>
    </location>
</feature>
<reference evidence="4 5" key="1">
    <citation type="submission" date="2017-04" db="EMBL/GenBank/DDBJ databases">
        <title>Draft genome sequence of Tuber borchii Vittad., a whitish edible truffle.</title>
        <authorList>
            <consortium name="DOE Joint Genome Institute"/>
            <person name="Murat C."/>
            <person name="Kuo A."/>
            <person name="Barry K.W."/>
            <person name="Clum A."/>
            <person name="Dockter R.B."/>
            <person name="Fauchery L."/>
            <person name="Iotti M."/>
            <person name="Kohler A."/>
            <person name="Labutti K."/>
            <person name="Lindquist E.A."/>
            <person name="Lipzen A."/>
            <person name="Ohm R.A."/>
            <person name="Wang M."/>
            <person name="Grigoriev I.V."/>
            <person name="Zambonelli A."/>
            <person name="Martin F.M."/>
        </authorList>
    </citation>
    <scope>NUCLEOTIDE SEQUENCE [LARGE SCALE GENOMIC DNA]</scope>
    <source>
        <strain evidence="4 5">Tbo3840</strain>
    </source>
</reference>
<feature type="region of interest" description="Disordered" evidence="1">
    <location>
        <begin position="267"/>
        <end position="286"/>
    </location>
</feature>
<evidence type="ECO:0000313" key="5">
    <source>
        <dbReference type="Proteomes" id="UP000244722"/>
    </source>
</evidence>
<gene>
    <name evidence="4" type="ORF">B9Z19DRAFT_1049295</name>
</gene>
<dbReference type="Proteomes" id="UP000244722">
    <property type="component" value="Unassembled WGS sequence"/>
</dbReference>
<protein>
    <recommendedName>
        <fullName evidence="6">Extracellular membrane protein CFEM domain-containing protein</fullName>
    </recommendedName>
</protein>
<proteinExistence type="predicted"/>
<keyword evidence="5" id="KW-1185">Reference proteome</keyword>
<organism evidence="4 5">
    <name type="scientific">Tuber borchii</name>
    <name type="common">White truffle</name>
    <dbReference type="NCBI Taxonomy" id="42251"/>
    <lineage>
        <taxon>Eukaryota</taxon>
        <taxon>Fungi</taxon>
        <taxon>Dikarya</taxon>
        <taxon>Ascomycota</taxon>
        <taxon>Pezizomycotina</taxon>
        <taxon>Pezizomycetes</taxon>
        <taxon>Pezizales</taxon>
        <taxon>Tuberaceae</taxon>
        <taxon>Tuber</taxon>
    </lineage>
</organism>
<evidence type="ECO:0000256" key="1">
    <source>
        <dbReference type="SAM" id="MobiDB-lite"/>
    </source>
</evidence>
<evidence type="ECO:0008006" key="6">
    <source>
        <dbReference type="Google" id="ProtNLM"/>
    </source>
</evidence>
<feature type="transmembrane region" description="Helical" evidence="2">
    <location>
        <begin position="212"/>
        <end position="235"/>
    </location>
</feature>
<feature type="compositionally biased region" description="Low complexity" evidence="1">
    <location>
        <begin position="174"/>
        <end position="208"/>
    </location>
</feature>
<evidence type="ECO:0000256" key="3">
    <source>
        <dbReference type="SAM" id="SignalP"/>
    </source>
</evidence>
<dbReference type="AlphaFoldDB" id="A0A2T6ZR66"/>
<dbReference type="EMBL" id="NESQ01000134">
    <property type="protein sequence ID" value="PUU77967.1"/>
    <property type="molecule type" value="Genomic_DNA"/>
</dbReference>
<feature type="region of interest" description="Disordered" evidence="1">
    <location>
        <begin position="168"/>
        <end position="208"/>
    </location>
</feature>
<comment type="caution">
    <text evidence="4">The sequence shown here is derived from an EMBL/GenBank/DDBJ whole genome shotgun (WGS) entry which is preliminary data.</text>
</comment>
<keyword evidence="3" id="KW-0732">Signal</keyword>
<evidence type="ECO:0000256" key="2">
    <source>
        <dbReference type="SAM" id="Phobius"/>
    </source>
</evidence>
<keyword evidence="2" id="KW-1133">Transmembrane helix</keyword>